<dbReference type="EMBL" id="JAPZBS010000008">
    <property type="protein sequence ID" value="KAJ5364187.1"/>
    <property type="molecule type" value="Genomic_DNA"/>
</dbReference>
<dbReference type="RefSeq" id="XP_056551813.1">
    <property type="nucleotide sequence ID" value="XM_056702813.1"/>
</dbReference>
<dbReference type="AlphaFoldDB" id="A0A9W9RQ13"/>
<evidence type="ECO:0000313" key="4">
    <source>
        <dbReference type="Proteomes" id="UP001147782"/>
    </source>
</evidence>
<feature type="region of interest" description="Disordered" evidence="1">
    <location>
        <begin position="75"/>
        <end position="96"/>
    </location>
</feature>
<evidence type="ECO:0000313" key="3">
    <source>
        <dbReference type="EMBL" id="KAJ5364187.1"/>
    </source>
</evidence>
<proteinExistence type="predicted"/>
<evidence type="ECO:0008006" key="5">
    <source>
        <dbReference type="Google" id="ProtNLM"/>
    </source>
</evidence>
<gene>
    <name evidence="3" type="ORF">N7496_009900</name>
</gene>
<keyword evidence="2" id="KW-0732">Signal</keyword>
<reference evidence="3" key="1">
    <citation type="submission" date="2022-11" db="EMBL/GenBank/DDBJ databases">
        <authorList>
            <person name="Petersen C."/>
        </authorList>
    </citation>
    <scope>NUCLEOTIDE SEQUENCE</scope>
    <source>
        <strain evidence="3">IBT 29864</strain>
    </source>
</reference>
<reference evidence="3" key="2">
    <citation type="journal article" date="2023" name="IMA Fungus">
        <title>Comparative genomic study of the Penicillium genus elucidates a diverse pangenome and 15 lateral gene transfer events.</title>
        <authorList>
            <person name="Petersen C."/>
            <person name="Sorensen T."/>
            <person name="Nielsen M.R."/>
            <person name="Sondergaard T.E."/>
            <person name="Sorensen J.L."/>
            <person name="Fitzpatrick D.A."/>
            <person name="Frisvad J.C."/>
            <person name="Nielsen K.L."/>
        </authorList>
    </citation>
    <scope>NUCLEOTIDE SEQUENCE</scope>
    <source>
        <strain evidence="3">IBT 29864</strain>
    </source>
</reference>
<accession>A0A9W9RQ13</accession>
<dbReference type="OrthoDB" id="3565477at2759"/>
<evidence type="ECO:0000256" key="2">
    <source>
        <dbReference type="SAM" id="SignalP"/>
    </source>
</evidence>
<feature type="chain" id="PRO_5040793596" description="Hydrophobin" evidence="2">
    <location>
        <begin position="18"/>
        <end position="193"/>
    </location>
</feature>
<organism evidence="3 4">
    <name type="scientific">Penicillium cataractarum</name>
    <dbReference type="NCBI Taxonomy" id="2100454"/>
    <lineage>
        <taxon>Eukaryota</taxon>
        <taxon>Fungi</taxon>
        <taxon>Dikarya</taxon>
        <taxon>Ascomycota</taxon>
        <taxon>Pezizomycotina</taxon>
        <taxon>Eurotiomycetes</taxon>
        <taxon>Eurotiomycetidae</taxon>
        <taxon>Eurotiales</taxon>
        <taxon>Aspergillaceae</taxon>
        <taxon>Penicillium</taxon>
    </lineage>
</organism>
<comment type="caution">
    <text evidence="3">The sequence shown here is derived from an EMBL/GenBank/DDBJ whole genome shotgun (WGS) entry which is preliminary data.</text>
</comment>
<name>A0A9W9RQ13_9EURO</name>
<feature type="signal peptide" evidence="2">
    <location>
        <begin position="1"/>
        <end position="17"/>
    </location>
</feature>
<evidence type="ECO:0000256" key="1">
    <source>
        <dbReference type="SAM" id="MobiDB-lite"/>
    </source>
</evidence>
<keyword evidence="4" id="KW-1185">Reference proteome</keyword>
<protein>
    <recommendedName>
        <fullName evidence="5">Hydrophobin</fullName>
    </recommendedName>
</protein>
<sequence length="193" mass="19761">MRFAVATVALFAGLVAALPNGAESTVYQTEEVTITSCAPTVTDCPARATETGVGATGSAVPTSVVTPSVPAGGVSPVGSSSWSSAPAPAPTSTSTSVATAPRWSLRDCRPRCPHHLRCCDLLVDHRCPHRLLPCWRLQRFFPRPLQRCCCQLTSLDSSATAKPSSTPAFNGAGALSGSLGFAGAAAAAAFFLA</sequence>
<dbReference type="Proteomes" id="UP001147782">
    <property type="component" value="Unassembled WGS sequence"/>
</dbReference>
<dbReference type="GeneID" id="81441992"/>